<dbReference type="Gene3D" id="3.30.160.150">
    <property type="entry name" value="Lipoprotein like domain"/>
    <property type="match status" value="1"/>
</dbReference>
<keyword evidence="1" id="KW-0732">Signal</keyword>
<feature type="signal peptide" evidence="1">
    <location>
        <begin position="1"/>
        <end position="20"/>
    </location>
</feature>
<feature type="chain" id="PRO_5047480892" description="LPS-assembly lipoprotein" evidence="1">
    <location>
        <begin position="21"/>
        <end position="168"/>
    </location>
</feature>
<proteinExistence type="predicted"/>
<organism evidence="2 3">
    <name type="scientific">Devosia nitrariae</name>
    <dbReference type="NCBI Taxonomy" id="2071872"/>
    <lineage>
        <taxon>Bacteria</taxon>
        <taxon>Pseudomonadati</taxon>
        <taxon>Pseudomonadota</taxon>
        <taxon>Alphaproteobacteria</taxon>
        <taxon>Hyphomicrobiales</taxon>
        <taxon>Devosiaceae</taxon>
        <taxon>Devosia</taxon>
    </lineage>
</organism>
<protein>
    <recommendedName>
        <fullName evidence="4">LPS-assembly lipoprotein</fullName>
    </recommendedName>
</protein>
<dbReference type="RefSeq" id="WP_284339964.1">
    <property type="nucleotide sequence ID" value="NZ_BSNS01000007.1"/>
</dbReference>
<keyword evidence="3" id="KW-1185">Reference proteome</keyword>
<accession>A0ABQ5W470</accession>
<evidence type="ECO:0000313" key="2">
    <source>
        <dbReference type="EMBL" id="GLQ54533.1"/>
    </source>
</evidence>
<gene>
    <name evidence="2" type="ORF">GCM10010862_17920</name>
</gene>
<reference evidence="3" key="1">
    <citation type="journal article" date="2019" name="Int. J. Syst. Evol. Microbiol.">
        <title>The Global Catalogue of Microorganisms (GCM) 10K type strain sequencing project: providing services to taxonomists for standard genome sequencing and annotation.</title>
        <authorList>
            <consortium name="The Broad Institute Genomics Platform"/>
            <consortium name="The Broad Institute Genome Sequencing Center for Infectious Disease"/>
            <person name="Wu L."/>
            <person name="Ma J."/>
        </authorList>
    </citation>
    <scope>NUCLEOTIDE SEQUENCE [LARGE SCALE GENOMIC DNA]</scope>
    <source>
        <strain evidence="3">NBRC 112416</strain>
    </source>
</reference>
<evidence type="ECO:0000313" key="3">
    <source>
        <dbReference type="Proteomes" id="UP001156691"/>
    </source>
</evidence>
<dbReference type="EMBL" id="BSNS01000007">
    <property type="protein sequence ID" value="GLQ54533.1"/>
    <property type="molecule type" value="Genomic_DNA"/>
</dbReference>
<evidence type="ECO:0008006" key="4">
    <source>
        <dbReference type="Google" id="ProtNLM"/>
    </source>
</evidence>
<evidence type="ECO:0000256" key="1">
    <source>
        <dbReference type="SAM" id="SignalP"/>
    </source>
</evidence>
<name>A0ABQ5W470_9HYPH</name>
<comment type="caution">
    <text evidence="2">The sequence shown here is derived from an EMBL/GenBank/DDBJ whole genome shotgun (WGS) entry which is preliminary data.</text>
</comment>
<sequence>MSWSNLFLRKAFLGLALASAAVLPACTMAPVYSDPQTVSQQLAFTYAEPNSRLEQIVYQDLRLRFGESQAPDARELRVSISAGGSREALSDTANPNDTKRVTATARLTVMPPAGSGRAPVTIIRTAMANYTTNAQAFAAQEALVEAQERAAHAVAESLRLALLAGATR</sequence>
<dbReference type="Proteomes" id="UP001156691">
    <property type="component" value="Unassembled WGS sequence"/>
</dbReference>